<organism evidence="1 2">
    <name type="scientific">Rhabdobacter roseus</name>
    <dbReference type="NCBI Taxonomy" id="1655419"/>
    <lineage>
        <taxon>Bacteria</taxon>
        <taxon>Pseudomonadati</taxon>
        <taxon>Bacteroidota</taxon>
        <taxon>Cytophagia</taxon>
        <taxon>Cytophagales</taxon>
        <taxon>Cytophagaceae</taxon>
        <taxon>Rhabdobacter</taxon>
    </lineage>
</organism>
<proteinExistence type="predicted"/>
<comment type="caution">
    <text evidence="1">The sequence shown here is derived from an EMBL/GenBank/DDBJ whole genome shotgun (WGS) entry which is preliminary data.</text>
</comment>
<dbReference type="RefSeq" id="WP_184178889.1">
    <property type="nucleotide sequence ID" value="NZ_JACHGF010000014.1"/>
</dbReference>
<accession>A0A840U4U5</accession>
<evidence type="ECO:0000313" key="1">
    <source>
        <dbReference type="EMBL" id="MBB5287110.1"/>
    </source>
</evidence>
<keyword evidence="2" id="KW-1185">Reference proteome</keyword>
<gene>
    <name evidence="1" type="ORF">HNQ92_005272</name>
</gene>
<dbReference type="EMBL" id="JACHGF010000014">
    <property type="protein sequence ID" value="MBB5287110.1"/>
    <property type="molecule type" value="Genomic_DNA"/>
</dbReference>
<dbReference type="AlphaFoldDB" id="A0A840U4U5"/>
<sequence length="287" mass="33304">MKVISINGRAFQLPESWTEVPAERLPELLRLLFVLPESGSTYHELLRVLLGYSPKAWRKLMQRFFSPERSEAQRQASAQALAELLRLVGWMRSDDLTAAPFPHLVVDGTPWLLFEEGFATMTYGELADAYIHAQAFVKQLVEGEERLDRLVATLCRPERAGAYQQDPAWNGDRRQDYNEHQARHRAAQLRGRYVPEKILVLVYFMGSLKDFYAHFDLWDDDESAPPRPEDYPGQNLLKNQHLLAEKQIFGSMPATRQANVHEVFQFLEEHRKDVKEENQRRQAQAQD</sequence>
<evidence type="ECO:0000313" key="2">
    <source>
        <dbReference type="Proteomes" id="UP000557307"/>
    </source>
</evidence>
<name>A0A840U4U5_9BACT</name>
<dbReference type="Proteomes" id="UP000557307">
    <property type="component" value="Unassembled WGS sequence"/>
</dbReference>
<reference evidence="1 2" key="1">
    <citation type="submission" date="2020-08" db="EMBL/GenBank/DDBJ databases">
        <title>Genomic Encyclopedia of Type Strains, Phase IV (KMG-IV): sequencing the most valuable type-strain genomes for metagenomic binning, comparative biology and taxonomic classification.</title>
        <authorList>
            <person name="Goeker M."/>
        </authorList>
    </citation>
    <scope>NUCLEOTIDE SEQUENCE [LARGE SCALE GENOMIC DNA]</scope>
    <source>
        <strain evidence="1 2">DSM 105074</strain>
    </source>
</reference>
<protein>
    <submittedName>
        <fullName evidence="1">Uncharacterized protein</fullName>
    </submittedName>
</protein>